<dbReference type="AlphaFoldDB" id="A0A392RYD4"/>
<evidence type="ECO:0000313" key="2">
    <source>
        <dbReference type="Proteomes" id="UP000265520"/>
    </source>
</evidence>
<evidence type="ECO:0000313" key="1">
    <source>
        <dbReference type="EMBL" id="MCI41409.1"/>
    </source>
</evidence>
<accession>A0A392RYD4</accession>
<organism evidence="1 2">
    <name type="scientific">Trifolium medium</name>
    <dbReference type="NCBI Taxonomy" id="97028"/>
    <lineage>
        <taxon>Eukaryota</taxon>
        <taxon>Viridiplantae</taxon>
        <taxon>Streptophyta</taxon>
        <taxon>Embryophyta</taxon>
        <taxon>Tracheophyta</taxon>
        <taxon>Spermatophyta</taxon>
        <taxon>Magnoliopsida</taxon>
        <taxon>eudicotyledons</taxon>
        <taxon>Gunneridae</taxon>
        <taxon>Pentapetalae</taxon>
        <taxon>rosids</taxon>
        <taxon>fabids</taxon>
        <taxon>Fabales</taxon>
        <taxon>Fabaceae</taxon>
        <taxon>Papilionoideae</taxon>
        <taxon>50 kb inversion clade</taxon>
        <taxon>NPAAA clade</taxon>
        <taxon>Hologalegina</taxon>
        <taxon>IRL clade</taxon>
        <taxon>Trifolieae</taxon>
        <taxon>Trifolium</taxon>
    </lineage>
</organism>
<dbReference type="Proteomes" id="UP000265520">
    <property type="component" value="Unassembled WGS sequence"/>
</dbReference>
<proteinExistence type="predicted"/>
<keyword evidence="2" id="KW-1185">Reference proteome</keyword>
<sequence>MESTPCPSTRQNVLKYDPDWQAELRTGMESEEWSVYNQTVEEPAQEGAWRWSVHI</sequence>
<dbReference type="EMBL" id="LXQA010292023">
    <property type="protein sequence ID" value="MCI41409.1"/>
    <property type="molecule type" value="Genomic_DNA"/>
</dbReference>
<comment type="caution">
    <text evidence="1">The sequence shown here is derived from an EMBL/GenBank/DDBJ whole genome shotgun (WGS) entry which is preliminary data.</text>
</comment>
<name>A0A392RYD4_9FABA</name>
<reference evidence="1 2" key="1">
    <citation type="journal article" date="2018" name="Front. Plant Sci.">
        <title>Red Clover (Trifolium pratense) and Zigzag Clover (T. medium) - A Picture of Genomic Similarities and Differences.</title>
        <authorList>
            <person name="Dluhosova J."/>
            <person name="Istvanek J."/>
            <person name="Nedelnik J."/>
            <person name="Repkova J."/>
        </authorList>
    </citation>
    <scope>NUCLEOTIDE SEQUENCE [LARGE SCALE GENOMIC DNA]</scope>
    <source>
        <strain evidence="2">cv. 10/8</strain>
        <tissue evidence="1">Leaf</tissue>
    </source>
</reference>
<protein>
    <submittedName>
        <fullName evidence="1">Uncharacterized protein</fullName>
    </submittedName>
</protein>